<dbReference type="InterPro" id="IPR013159">
    <property type="entry name" value="DnaA_C"/>
</dbReference>
<dbReference type="SUPFAM" id="SSF48295">
    <property type="entry name" value="TrpR-like"/>
    <property type="match status" value="1"/>
</dbReference>
<dbReference type="GO" id="GO:0005737">
    <property type="term" value="C:cytoplasm"/>
    <property type="evidence" value="ECO:0007669"/>
    <property type="project" value="UniProtKB-SubCell"/>
</dbReference>
<dbReference type="CDD" id="cd00009">
    <property type="entry name" value="AAA"/>
    <property type="match status" value="1"/>
</dbReference>
<feature type="region of interest" description="Domain IV, binds dsDNA" evidence="8">
    <location>
        <begin position="374"/>
        <end position="497"/>
    </location>
</feature>
<keyword evidence="15" id="KW-1185">Reference proteome</keyword>
<comment type="subcellular location">
    <subcellularLocation>
        <location evidence="8">Cytoplasm</location>
    </subcellularLocation>
</comment>
<keyword evidence="6 8" id="KW-0446">Lipid-binding</keyword>
<dbReference type="Gene3D" id="1.10.1750.10">
    <property type="match status" value="1"/>
</dbReference>
<comment type="domain">
    <text evidence="8">Domain I is involved in oligomerization and binding regulators, domain II is flexibile and of varying length in different bacteria, domain III forms the AAA+ region, while domain IV binds dsDNA.</text>
</comment>
<keyword evidence="4 8" id="KW-0547">Nucleotide-binding</keyword>
<dbReference type="GO" id="GO:0006270">
    <property type="term" value="P:DNA replication initiation"/>
    <property type="evidence" value="ECO:0007669"/>
    <property type="project" value="UniProtKB-UniRule"/>
</dbReference>
<evidence type="ECO:0000313" key="14">
    <source>
        <dbReference type="EMBL" id="SJZ45366.1"/>
    </source>
</evidence>
<dbReference type="GO" id="GO:0008289">
    <property type="term" value="F:lipid binding"/>
    <property type="evidence" value="ECO:0007669"/>
    <property type="project" value="UniProtKB-KW"/>
</dbReference>
<dbReference type="Proteomes" id="UP000243297">
    <property type="component" value="Unassembled WGS sequence"/>
</dbReference>
<organism evidence="14 15">
    <name type="scientific">Anaerorhabdus furcosa</name>
    <dbReference type="NCBI Taxonomy" id="118967"/>
    <lineage>
        <taxon>Bacteria</taxon>
        <taxon>Bacillati</taxon>
        <taxon>Bacillota</taxon>
        <taxon>Erysipelotrichia</taxon>
        <taxon>Erysipelotrichales</taxon>
        <taxon>Erysipelotrichaceae</taxon>
        <taxon>Anaerorhabdus</taxon>
    </lineage>
</organism>
<dbReference type="Gene3D" id="3.40.50.300">
    <property type="entry name" value="P-loop containing nucleotide triphosphate hydrolases"/>
    <property type="match status" value="1"/>
</dbReference>
<reference evidence="15" key="1">
    <citation type="submission" date="2017-02" db="EMBL/GenBank/DDBJ databases">
        <authorList>
            <person name="Varghese N."/>
            <person name="Submissions S."/>
        </authorList>
    </citation>
    <scope>NUCLEOTIDE SEQUENCE [LARGE SCALE GENOMIC DNA]</scope>
    <source>
        <strain evidence="15">ATCC 25662</strain>
    </source>
</reference>
<feature type="binding site" evidence="8">
    <location>
        <position position="202"/>
    </location>
    <ligand>
        <name>ATP</name>
        <dbReference type="ChEBI" id="CHEBI:30616"/>
    </ligand>
</feature>
<proteinExistence type="inferred from homology"/>
<comment type="caution">
    <text evidence="8">Lacks conserved residue(s) required for the propagation of feature annotation.</text>
</comment>
<comment type="similarity">
    <text evidence="1 8 11">Belongs to the DnaA family.</text>
</comment>
<evidence type="ECO:0000259" key="13">
    <source>
        <dbReference type="SMART" id="SM00760"/>
    </source>
</evidence>
<evidence type="ECO:0000256" key="2">
    <source>
        <dbReference type="ARBA" id="ARBA00022490"/>
    </source>
</evidence>
<sequence length="497" mass="56468">MDKKSFPQFAVFYLDLTCYNVPTTYIYLVKIYKEGATIFMTNNSFYLNEIWSRTLESIGTSGRVDNFVFDNFYKESNLVDLNEKKALISVASFIHKTLLMNEIDLISTTLEDILNAPTKLQCDIILEKDLTRFVDNTNEVNIIESMDESFDSSPLREDRTFENFIVGDCNRESHSAALACAYNPGNLFNPLFIYGNSGLGKSHLLCAIGNYVKKNEPSKKVYYTDSNKFVDNVVNSIKLGKIDAFKKYMYSIDVLLIDDIQFIAGKEKSHEIFFSIFNELVNNRKQICIVSDRLPTEIKGLEDRLISRFSSGLSVGIDSPEFETSLAILKLKMSNSAFESRNIDEEALSFIASNFNRDVRQLEGALNRVLFYAIEFQKDDGKIRFDTATNALRGQVLVSDKSGITVRKIIKCVSEYYGLTKQQLTSKTRTKNISTARQIAMFMCRKLLDLPYIKIGEEFGGRDHSTVMSSCEKVEKQSKASGAYLQALNEIEKIIKS</sequence>
<evidence type="ECO:0000259" key="12">
    <source>
        <dbReference type="SMART" id="SM00382"/>
    </source>
</evidence>
<keyword evidence="2 8" id="KW-0963">Cytoplasm</keyword>
<keyword evidence="5 8" id="KW-0067">ATP-binding</keyword>
<dbReference type="CDD" id="cd06571">
    <property type="entry name" value="Bac_DnaA_C"/>
    <property type="match status" value="1"/>
</dbReference>
<comment type="subunit">
    <text evidence="8">Oligomerizes as a right-handed, spiral filament on DNA at oriC.</text>
</comment>
<accession>A0A1T4KSG6</accession>
<evidence type="ECO:0000313" key="15">
    <source>
        <dbReference type="Proteomes" id="UP000243297"/>
    </source>
</evidence>
<dbReference type="InterPro" id="IPR003593">
    <property type="entry name" value="AAA+_ATPase"/>
</dbReference>
<dbReference type="SMART" id="SM00382">
    <property type="entry name" value="AAA"/>
    <property type="match status" value="1"/>
</dbReference>
<feature type="domain" description="Chromosomal replication initiator DnaA C-terminal" evidence="13">
    <location>
        <begin position="405"/>
        <end position="474"/>
    </location>
</feature>
<dbReference type="InterPro" id="IPR001957">
    <property type="entry name" value="Chromosome_initiator_DnaA"/>
</dbReference>
<feature type="region of interest" description="Domain I, interacts with DnaA modulators" evidence="8">
    <location>
        <begin position="1"/>
        <end position="145"/>
    </location>
</feature>
<evidence type="ECO:0000256" key="8">
    <source>
        <dbReference type="HAMAP-Rule" id="MF_00377"/>
    </source>
</evidence>
<feature type="binding site" evidence="8">
    <location>
        <position position="201"/>
    </location>
    <ligand>
        <name>ATP</name>
        <dbReference type="ChEBI" id="CHEBI:30616"/>
    </ligand>
</feature>
<dbReference type="Pfam" id="PF08299">
    <property type="entry name" value="Bac_DnaA_C"/>
    <property type="match status" value="1"/>
</dbReference>
<dbReference type="GO" id="GO:0005524">
    <property type="term" value="F:ATP binding"/>
    <property type="evidence" value="ECO:0007669"/>
    <property type="project" value="UniProtKB-UniRule"/>
</dbReference>
<evidence type="ECO:0000256" key="4">
    <source>
        <dbReference type="ARBA" id="ARBA00022741"/>
    </source>
</evidence>
<dbReference type="PANTHER" id="PTHR30050:SF2">
    <property type="entry name" value="CHROMOSOMAL REPLICATION INITIATOR PROTEIN DNAA"/>
    <property type="match status" value="1"/>
</dbReference>
<dbReference type="InterPro" id="IPR027417">
    <property type="entry name" value="P-loop_NTPase"/>
</dbReference>
<dbReference type="GO" id="GO:0005886">
    <property type="term" value="C:plasma membrane"/>
    <property type="evidence" value="ECO:0007669"/>
    <property type="project" value="TreeGrafter"/>
</dbReference>
<evidence type="ECO:0000256" key="3">
    <source>
        <dbReference type="ARBA" id="ARBA00022705"/>
    </source>
</evidence>
<feature type="binding site" evidence="8">
    <location>
        <position position="200"/>
    </location>
    <ligand>
        <name>ATP</name>
        <dbReference type="ChEBI" id="CHEBI:30616"/>
    </ligand>
</feature>
<feature type="domain" description="AAA+ ATPase" evidence="12">
    <location>
        <begin position="187"/>
        <end position="321"/>
    </location>
</feature>
<dbReference type="EMBL" id="FUWY01000001">
    <property type="protein sequence ID" value="SJZ45366.1"/>
    <property type="molecule type" value="Genomic_DNA"/>
</dbReference>
<evidence type="ECO:0000256" key="7">
    <source>
        <dbReference type="ARBA" id="ARBA00023125"/>
    </source>
</evidence>
<dbReference type="AlphaFoldDB" id="A0A1T4KSG6"/>
<dbReference type="NCBIfam" id="TIGR00362">
    <property type="entry name" value="DnaA"/>
    <property type="match status" value="1"/>
</dbReference>
<dbReference type="SUPFAM" id="SSF52540">
    <property type="entry name" value="P-loop containing nucleoside triphosphate hydrolases"/>
    <property type="match status" value="1"/>
</dbReference>
<dbReference type="PANTHER" id="PTHR30050">
    <property type="entry name" value="CHROMOSOMAL REPLICATION INITIATOR PROTEIN DNAA"/>
    <property type="match status" value="1"/>
</dbReference>
<dbReference type="GO" id="GO:0006275">
    <property type="term" value="P:regulation of DNA replication"/>
    <property type="evidence" value="ECO:0007669"/>
    <property type="project" value="UniProtKB-UniRule"/>
</dbReference>
<dbReference type="InterPro" id="IPR018312">
    <property type="entry name" value="Chromosome_initiator_DnaA_CS"/>
</dbReference>
<evidence type="ECO:0000256" key="9">
    <source>
        <dbReference type="NCBIfam" id="TIGR00362"/>
    </source>
</evidence>
<dbReference type="InterPro" id="IPR020591">
    <property type="entry name" value="Chromosome_initiator_DnaA-like"/>
</dbReference>
<keyword evidence="7 8" id="KW-0238">DNA-binding</keyword>
<dbReference type="PROSITE" id="PS01008">
    <property type="entry name" value="DNAA"/>
    <property type="match status" value="1"/>
</dbReference>
<dbReference type="Gene3D" id="1.10.8.60">
    <property type="match status" value="1"/>
</dbReference>
<evidence type="ECO:0000256" key="11">
    <source>
        <dbReference type="RuleBase" id="RU004227"/>
    </source>
</evidence>
<evidence type="ECO:0000256" key="10">
    <source>
        <dbReference type="RuleBase" id="RU000577"/>
    </source>
</evidence>
<name>A0A1T4KSG6_9FIRM</name>
<comment type="function">
    <text evidence="8 10">Plays an essential role in the initiation and regulation of chromosomal replication. ATP-DnaA binds to the origin of replication (oriC) to initiate formation of the DNA replication initiation complex once per cell cycle. Binds the DnaA box (a 9 base pair repeat at the origin) and separates the double-stranded (ds)DNA. Forms a right-handed helical filament on oriC DNA; dsDNA binds to the exterior of the filament while single-stranded (ss)DNA is stabiized in the filament's interior. The ATP-DnaA-oriC complex binds and stabilizes one strand of the AT-rich DNA unwinding element (DUE), permitting loading of DNA polymerase. After initiation quickly degrades to an ADP-DnaA complex that is not apt for DNA replication. Binds acidic phospholipids.</text>
</comment>
<keyword evidence="3 8" id="KW-0235">DNA replication</keyword>
<dbReference type="PRINTS" id="PR00051">
    <property type="entry name" value="DNAA"/>
</dbReference>
<evidence type="ECO:0000256" key="5">
    <source>
        <dbReference type="ARBA" id="ARBA00022840"/>
    </source>
</evidence>
<dbReference type="STRING" id="118967.SAMN02745191_0683"/>
<evidence type="ECO:0000256" key="1">
    <source>
        <dbReference type="ARBA" id="ARBA00006583"/>
    </source>
</evidence>
<dbReference type="GO" id="GO:0003688">
    <property type="term" value="F:DNA replication origin binding"/>
    <property type="evidence" value="ECO:0007669"/>
    <property type="project" value="UniProtKB-UniRule"/>
</dbReference>
<gene>
    <name evidence="8" type="primary">dnaA</name>
    <name evidence="14" type="ORF">SAMN02745191_0683</name>
</gene>
<dbReference type="SMART" id="SM00760">
    <property type="entry name" value="Bac_DnaA_C"/>
    <property type="match status" value="1"/>
</dbReference>
<dbReference type="InterPro" id="IPR010921">
    <property type="entry name" value="Trp_repressor/repl_initiator"/>
</dbReference>
<dbReference type="InterPro" id="IPR013317">
    <property type="entry name" value="DnaA_dom"/>
</dbReference>
<dbReference type="HAMAP" id="MF_00377">
    <property type="entry name" value="DnaA_bact"/>
    <property type="match status" value="1"/>
</dbReference>
<protein>
    <recommendedName>
        <fullName evidence="8 9">Chromosomal replication initiator protein DnaA</fullName>
    </recommendedName>
</protein>
<feature type="binding site" evidence="8">
    <location>
        <position position="198"/>
    </location>
    <ligand>
        <name>ATP</name>
        <dbReference type="ChEBI" id="CHEBI:30616"/>
    </ligand>
</feature>
<dbReference type="Pfam" id="PF00308">
    <property type="entry name" value="Bac_DnaA"/>
    <property type="match status" value="1"/>
</dbReference>
<evidence type="ECO:0000256" key="6">
    <source>
        <dbReference type="ARBA" id="ARBA00023121"/>
    </source>
</evidence>